<dbReference type="InterPro" id="IPR004027">
    <property type="entry name" value="SEC_C_motif"/>
</dbReference>
<dbReference type="Proteomes" id="UP000539111">
    <property type="component" value="Unassembled WGS sequence"/>
</dbReference>
<dbReference type="AlphaFoldDB" id="A0A7Z0AC10"/>
<dbReference type="Pfam" id="PF19348">
    <property type="entry name" value="DUF5926"/>
    <property type="match status" value="1"/>
</dbReference>
<sequence>MGKKSRKPVGRTDVAAEDLPVVGMREPCPCGSGKRYKQCHGRKVHAEEADLVPRPYEGLPGEADWVAMRELVPAATATAKLRDEYGGEEVTIATLLPGAWQALKRNDGKLFIGLQTAASSADLSRDAAAALLDVKDRDAGTQSGGGSRPGPGPRLQDILDTSHPWTVRVQETFDYWLPEDGDHDEEVKASLEQANEAVAPTERLAGVESAYWTVIGGRTYLRWSMAHDEEPLLDAFAKLHAAGKNSMGEGSRYLGCFRADGLIVPVWELQQGTQADDVEEPAAAFGAALDDALAAPSDLTVEERRARAGVVSRQLTLR</sequence>
<evidence type="ECO:0000256" key="1">
    <source>
        <dbReference type="SAM" id="MobiDB-lite"/>
    </source>
</evidence>
<reference evidence="3 4" key="1">
    <citation type="submission" date="2020-07" db="EMBL/GenBank/DDBJ databases">
        <title>Sequencing the genomes of 1000 actinobacteria strains.</title>
        <authorList>
            <person name="Klenk H.-P."/>
        </authorList>
    </citation>
    <scope>NUCLEOTIDE SEQUENCE [LARGE SCALE GENOMIC DNA]</scope>
    <source>
        <strain evidence="3 4">DSM 26341</strain>
    </source>
</reference>
<accession>A0A7Z0AC10</accession>
<evidence type="ECO:0000313" key="4">
    <source>
        <dbReference type="Proteomes" id="UP000539111"/>
    </source>
</evidence>
<feature type="region of interest" description="Disordered" evidence="1">
    <location>
        <begin position="136"/>
        <end position="159"/>
    </location>
</feature>
<dbReference type="InterPro" id="IPR045970">
    <property type="entry name" value="DUF5926"/>
</dbReference>
<evidence type="ECO:0000313" key="3">
    <source>
        <dbReference type="EMBL" id="NYI67413.1"/>
    </source>
</evidence>
<organism evidence="3 4">
    <name type="scientific">Spelaeicoccus albus</name>
    <dbReference type="NCBI Taxonomy" id="1280376"/>
    <lineage>
        <taxon>Bacteria</taxon>
        <taxon>Bacillati</taxon>
        <taxon>Actinomycetota</taxon>
        <taxon>Actinomycetes</taxon>
        <taxon>Micrococcales</taxon>
        <taxon>Brevibacteriaceae</taxon>
        <taxon>Spelaeicoccus</taxon>
    </lineage>
</organism>
<name>A0A7Z0AC10_9MICO</name>
<protein>
    <recommendedName>
        <fullName evidence="2">DUF5926 domain-containing protein</fullName>
    </recommendedName>
</protein>
<gene>
    <name evidence="3" type="ORF">BJY26_001719</name>
</gene>
<dbReference type="Pfam" id="PF02810">
    <property type="entry name" value="SEC-C"/>
    <property type="match status" value="1"/>
</dbReference>
<dbReference type="SUPFAM" id="SSF103642">
    <property type="entry name" value="Sec-C motif"/>
    <property type="match status" value="1"/>
</dbReference>
<evidence type="ECO:0000259" key="2">
    <source>
        <dbReference type="Pfam" id="PF19348"/>
    </source>
</evidence>
<feature type="domain" description="DUF5926" evidence="2">
    <location>
        <begin position="55"/>
        <end position="318"/>
    </location>
</feature>
<dbReference type="Gene3D" id="3.10.450.50">
    <property type="match status" value="1"/>
</dbReference>
<dbReference type="RefSeq" id="WP_179427358.1">
    <property type="nucleotide sequence ID" value="NZ_JACBZP010000001.1"/>
</dbReference>
<keyword evidence="4" id="KW-1185">Reference proteome</keyword>
<comment type="caution">
    <text evidence="3">The sequence shown here is derived from an EMBL/GenBank/DDBJ whole genome shotgun (WGS) entry which is preliminary data.</text>
</comment>
<dbReference type="EMBL" id="JACBZP010000001">
    <property type="protein sequence ID" value="NYI67413.1"/>
    <property type="molecule type" value="Genomic_DNA"/>
</dbReference>
<proteinExistence type="predicted"/>